<evidence type="ECO:0000256" key="7">
    <source>
        <dbReference type="ARBA" id="ARBA00022763"/>
    </source>
</evidence>
<dbReference type="InterPro" id="IPR001497">
    <property type="entry name" value="MethylDNA_cys_MeTrfase_AS"/>
</dbReference>
<evidence type="ECO:0000256" key="6">
    <source>
        <dbReference type="ARBA" id="ARBA00022679"/>
    </source>
</evidence>
<evidence type="ECO:0000256" key="2">
    <source>
        <dbReference type="ARBA" id="ARBA00008711"/>
    </source>
</evidence>
<dbReference type="GO" id="GO:0006281">
    <property type="term" value="P:DNA repair"/>
    <property type="evidence" value="ECO:0007669"/>
    <property type="project" value="UniProtKB-KW"/>
</dbReference>
<evidence type="ECO:0000256" key="8">
    <source>
        <dbReference type="ARBA" id="ARBA00023204"/>
    </source>
</evidence>
<evidence type="ECO:0000256" key="10">
    <source>
        <dbReference type="ARBA" id="ARBA00031621"/>
    </source>
</evidence>
<dbReference type="Pfam" id="PF01035">
    <property type="entry name" value="DNA_binding_1"/>
    <property type="match status" value="1"/>
</dbReference>
<keyword evidence="5" id="KW-0489">Methyltransferase</keyword>
<evidence type="ECO:0000313" key="14">
    <source>
        <dbReference type="Proteomes" id="UP000053617"/>
    </source>
</evidence>
<dbReference type="STRING" id="1442369.A0A0D2H529"/>
<evidence type="ECO:0000256" key="4">
    <source>
        <dbReference type="ARBA" id="ARBA00015377"/>
    </source>
</evidence>
<dbReference type="PROSITE" id="PS00374">
    <property type="entry name" value="MGMT"/>
    <property type="match status" value="1"/>
</dbReference>
<feature type="domain" description="Methylated-DNA-[protein]-cysteine S-methyltransferase DNA binding" evidence="12">
    <location>
        <begin position="5"/>
        <end position="92"/>
    </location>
</feature>
<dbReference type="VEuPathDB" id="FungiDB:Z518_06370"/>
<keyword evidence="14" id="KW-1185">Reference proteome</keyword>
<dbReference type="HOGENOM" id="CLU_000445_52_3_1"/>
<dbReference type="AlphaFoldDB" id="A0A0D2H529"/>
<comment type="catalytic activity">
    <reaction evidence="11">
        <text>a 6-O-methyl-2'-deoxyguanosine in DNA + L-cysteinyl-[protein] = S-methyl-L-cysteinyl-[protein] + a 2'-deoxyguanosine in DNA</text>
        <dbReference type="Rhea" id="RHEA:24000"/>
        <dbReference type="Rhea" id="RHEA-COMP:10131"/>
        <dbReference type="Rhea" id="RHEA-COMP:10132"/>
        <dbReference type="Rhea" id="RHEA-COMP:11367"/>
        <dbReference type="Rhea" id="RHEA-COMP:11368"/>
        <dbReference type="ChEBI" id="CHEBI:29950"/>
        <dbReference type="ChEBI" id="CHEBI:82612"/>
        <dbReference type="ChEBI" id="CHEBI:85445"/>
        <dbReference type="ChEBI" id="CHEBI:85448"/>
        <dbReference type="EC" id="2.1.1.63"/>
    </reaction>
</comment>
<dbReference type="CDD" id="cd06445">
    <property type="entry name" value="ATase"/>
    <property type="match status" value="1"/>
</dbReference>
<proteinExistence type="inferred from homology"/>
<dbReference type="EMBL" id="KN847478">
    <property type="protein sequence ID" value="KIX05498.1"/>
    <property type="molecule type" value="Genomic_DNA"/>
</dbReference>
<name>A0A0D2H529_9EURO</name>
<dbReference type="GO" id="GO:0032259">
    <property type="term" value="P:methylation"/>
    <property type="evidence" value="ECO:0007669"/>
    <property type="project" value="UniProtKB-KW"/>
</dbReference>
<dbReference type="Proteomes" id="UP000053617">
    <property type="component" value="Unassembled WGS sequence"/>
</dbReference>
<evidence type="ECO:0000259" key="12">
    <source>
        <dbReference type="Pfam" id="PF01035"/>
    </source>
</evidence>
<dbReference type="NCBIfam" id="TIGR00589">
    <property type="entry name" value="ogt"/>
    <property type="match status" value="1"/>
</dbReference>
<organism evidence="13 14">
    <name type="scientific">Rhinocladiella mackenziei CBS 650.93</name>
    <dbReference type="NCBI Taxonomy" id="1442369"/>
    <lineage>
        <taxon>Eukaryota</taxon>
        <taxon>Fungi</taxon>
        <taxon>Dikarya</taxon>
        <taxon>Ascomycota</taxon>
        <taxon>Pezizomycotina</taxon>
        <taxon>Eurotiomycetes</taxon>
        <taxon>Chaetothyriomycetidae</taxon>
        <taxon>Chaetothyriales</taxon>
        <taxon>Herpotrichiellaceae</taxon>
        <taxon>Rhinocladiella</taxon>
    </lineage>
</organism>
<evidence type="ECO:0000313" key="13">
    <source>
        <dbReference type="EMBL" id="KIX05498.1"/>
    </source>
</evidence>
<gene>
    <name evidence="13" type="ORF">Z518_06370</name>
</gene>
<dbReference type="GeneID" id="25294441"/>
<comment type="catalytic activity">
    <reaction evidence="1">
        <text>a 4-O-methyl-thymidine in DNA + L-cysteinyl-[protein] = a thymidine in DNA + S-methyl-L-cysteinyl-[protein]</text>
        <dbReference type="Rhea" id="RHEA:53428"/>
        <dbReference type="Rhea" id="RHEA-COMP:10131"/>
        <dbReference type="Rhea" id="RHEA-COMP:10132"/>
        <dbReference type="Rhea" id="RHEA-COMP:13555"/>
        <dbReference type="Rhea" id="RHEA-COMP:13556"/>
        <dbReference type="ChEBI" id="CHEBI:29950"/>
        <dbReference type="ChEBI" id="CHEBI:82612"/>
        <dbReference type="ChEBI" id="CHEBI:137386"/>
        <dbReference type="ChEBI" id="CHEBI:137387"/>
        <dbReference type="EC" id="2.1.1.63"/>
    </reaction>
</comment>
<dbReference type="GO" id="GO:0003908">
    <property type="term" value="F:methylated-DNA-[protein]-cysteine S-methyltransferase activity"/>
    <property type="evidence" value="ECO:0007669"/>
    <property type="project" value="UniProtKB-EC"/>
</dbReference>
<dbReference type="InterPro" id="IPR036388">
    <property type="entry name" value="WH-like_DNA-bd_sf"/>
</dbReference>
<dbReference type="EC" id="2.1.1.63" evidence="3"/>
<evidence type="ECO:0000256" key="11">
    <source>
        <dbReference type="ARBA" id="ARBA00049348"/>
    </source>
</evidence>
<dbReference type="InterPro" id="IPR036217">
    <property type="entry name" value="MethylDNA_cys_MeTrfase_DNAb"/>
</dbReference>
<accession>A0A0D2H529</accession>
<dbReference type="SUPFAM" id="SSF46767">
    <property type="entry name" value="Methylated DNA-protein cysteine methyltransferase, C-terminal domain"/>
    <property type="match status" value="1"/>
</dbReference>
<dbReference type="Gene3D" id="1.10.10.10">
    <property type="entry name" value="Winged helix-like DNA-binding domain superfamily/Winged helix DNA-binding domain"/>
    <property type="match status" value="1"/>
</dbReference>
<keyword evidence="6" id="KW-0808">Transferase</keyword>
<protein>
    <recommendedName>
        <fullName evidence="4">Methylated-DNA--protein-cysteine methyltransferase</fullName>
        <ecNumber evidence="3">2.1.1.63</ecNumber>
    </recommendedName>
    <alternativeName>
        <fullName evidence="9">6-O-methylguanine-DNA methyltransferase</fullName>
    </alternativeName>
    <alternativeName>
        <fullName evidence="10">O-6-methylguanine-DNA-alkyltransferase</fullName>
    </alternativeName>
</protein>
<dbReference type="PANTHER" id="PTHR10815:SF13">
    <property type="entry name" value="METHYLATED-DNA--PROTEIN-CYSTEINE METHYLTRANSFERASE"/>
    <property type="match status" value="1"/>
</dbReference>
<evidence type="ECO:0000256" key="5">
    <source>
        <dbReference type="ARBA" id="ARBA00022603"/>
    </source>
</evidence>
<evidence type="ECO:0000256" key="1">
    <source>
        <dbReference type="ARBA" id="ARBA00001286"/>
    </source>
</evidence>
<evidence type="ECO:0000256" key="9">
    <source>
        <dbReference type="ARBA" id="ARBA00030795"/>
    </source>
</evidence>
<comment type="similarity">
    <text evidence="2">Belongs to the MGMT family.</text>
</comment>
<keyword evidence="7" id="KW-0227">DNA damage</keyword>
<dbReference type="PANTHER" id="PTHR10815">
    <property type="entry name" value="METHYLATED-DNA--PROTEIN-CYSTEINE METHYLTRANSFERASE"/>
    <property type="match status" value="1"/>
</dbReference>
<sequence length="139" mass="15151">MPVTEFQEKVYTHLLAIPAGQVTTYGQLAKVLSSSPRAVGGALRNNPFAPEVPCHRVIASDGYVGGFKGDWEKAPSGINQGIKLQLLKEEGVEFTTDGKLIAKDGVWFEGPWNIKKAKADLKSISEEKSQPKVRVQKDS</sequence>
<keyword evidence="8" id="KW-0234">DNA repair</keyword>
<dbReference type="InterPro" id="IPR014048">
    <property type="entry name" value="MethylDNA_cys_MeTrfase_DNA-bd"/>
</dbReference>
<dbReference type="OrthoDB" id="1907495at2759"/>
<evidence type="ECO:0000256" key="3">
    <source>
        <dbReference type="ARBA" id="ARBA00011918"/>
    </source>
</evidence>
<reference evidence="13 14" key="1">
    <citation type="submission" date="2015-01" db="EMBL/GenBank/DDBJ databases">
        <title>The Genome Sequence of Rhinocladiella mackenzie CBS 650.93.</title>
        <authorList>
            <consortium name="The Broad Institute Genomics Platform"/>
            <person name="Cuomo C."/>
            <person name="de Hoog S."/>
            <person name="Gorbushina A."/>
            <person name="Stielow B."/>
            <person name="Teixiera M."/>
            <person name="Abouelleil A."/>
            <person name="Chapman S.B."/>
            <person name="Priest M."/>
            <person name="Young S.K."/>
            <person name="Wortman J."/>
            <person name="Nusbaum C."/>
            <person name="Birren B."/>
        </authorList>
    </citation>
    <scope>NUCLEOTIDE SEQUENCE [LARGE SCALE GENOMIC DNA]</scope>
    <source>
        <strain evidence="13 14">CBS 650.93</strain>
    </source>
</reference>
<dbReference type="RefSeq" id="XP_013272634.1">
    <property type="nucleotide sequence ID" value="XM_013417180.1"/>
</dbReference>